<reference evidence="1 2" key="1">
    <citation type="submission" date="2020-05" db="EMBL/GenBank/DDBJ databases">
        <title>Identification and distribution of gene clusters putatively required for synthesis of sphingolipid metabolism inhibitors in phylogenetically diverse species of the filamentous fungus Fusarium.</title>
        <authorList>
            <person name="Kim H.-S."/>
            <person name="Busman M."/>
            <person name="Brown D.W."/>
            <person name="Divon H."/>
            <person name="Uhlig S."/>
            <person name="Proctor R.H."/>
        </authorList>
    </citation>
    <scope>NUCLEOTIDE SEQUENCE [LARGE SCALE GENOMIC DNA]</scope>
    <source>
        <strain evidence="1 2">NRRL 53147</strain>
    </source>
</reference>
<evidence type="ECO:0000313" key="2">
    <source>
        <dbReference type="Proteomes" id="UP000522262"/>
    </source>
</evidence>
<name>A0A8H5MUT4_9HYPO</name>
<organism evidence="1 2">
    <name type="scientific">Fusarium mexicanum</name>
    <dbReference type="NCBI Taxonomy" id="751941"/>
    <lineage>
        <taxon>Eukaryota</taxon>
        <taxon>Fungi</taxon>
        <taxon>Dikarya</taxon>
        <taxon>Ascomycota</taxon>
        <taxon>Pezizomycotina</taxon>
        <taxon>Sordariomycetes</taxon>
        <taxon>Hypocreomycetidae</taxon>
        <taxon>Hypocreales</taxon>
        <taxon>Nectriaceae</taxon>
        <taxon>Fusarium</taxon>
        <taxon>Fusarium fujikuroi species complex</taxon>
    </lineage>
</organism>
<dbReference type="EMBL" id="JAAOAM010000155">
    <property type="protein sequence ID" value="KAF5543156.1"/>
    <property type="molecule type" value="Genomic_DNA"/>
</dbReference>
<sequence length="683" mass="77609">MIKHLLHLLSSLAQHLVQPLRRLVFFKAQGSGKSGSRKRLSIAESYQQQPLHIHHRYRKPYLYHANIEKLASQEIGSDSLGPQDQGLAETHSTANYPIVHPETHFDIASFDPNHNRCLPKELRVIHSFDGPSFSRYKISAKLAANYLSFASEADFISYANNVLSGIVGPAIDVFVSDNFTEKIREYDHSSFACGANVGNKELNEHLSKLDKLEFHGEASYSQSALCTGDILTFYLLYPKWRDWFDAFATLITEPKLLPSIGAGFYEDRKEVFIIAYALQILLFAPIQWHQGARYKRTDSYPRRFPLGYPEPGPDDVTVCGKYSLDDLYRAVVLMFFLIEQRSGEGEDPDVTQTSEVWLGYTTVRCHHPWSHRQSNGRLTSSSQIDVSGSCPSIPVIFHINLKADILRIFHIDQELPIFKDKNGFCAPLPVRRLQLFEANFRYFNPQGTLESFCNSSVSCSPGLMLDKLPKLEEYSLIIPAAKQSWTMDGLPRIRPQDDNETPAHIGTKWQFNFYRYHRLSELHNEVPEGCLMGVPPNFCDDSHLDGTDPSDRPGSIPYIGKYGYERSHGIVGGLWAGFKYFQQSKEAYFAPLSWTEVEPLVMGNYGENGTRALFHNHTPQFVSKVCVVRQGTAAPKGWIKVRAVDESDPAWRHQLLKTWNAVRYTLEEIQNSGSRGPYTLCQR</sequence>
<accession>A0A8H5MUT4</accession>
<proteinExistence type="predicted"/>
<dbReference type="AlphaFoldDB" id="A0A8H5MUT4"/>
<keyword evidence="2" id="KW-1185">Reference proteome</keyword>
<gene>
    <name evidence="1" type="ORF">FMEXI_7172</name>
</gene>
<dbReference type="Proteomes" id="UP000522262">
    <property type="component" value="Unassembled WGS sequence"/>
</dbReference>
<comment type="caution">
    <text evidence="1">The sequence shown here is derived from an EMBL/GenBank/DDBJ whole genome shotgun (WGS) entry which is preliminary data.</text>
</comment>
<evidence type="ECO:0000313" key="1">
    <source>
        <dbReference type="EMBL" id="KAF5543156.1"/>
    </source>
</evidence>
<protein>
    <submittedName>
        <fullName evidence="1">Uncharacterized protein</fullName>
    </submittedName>
</protein>